<evidence type="ECO:0000256" key="9">
    <source>
        <dbReference type="ARBA" id="ARBA00031636"/>
    </source>
</evidence>
<evidence type="ECO:0000256" key="4">
    <source>
        <dbReference type="ARBA" id="ARBA00022475"/>
    </source>
</evidence>
<dbReference type="Proteomes" id="UP000248079">
    <property type="component" value="Unassembled WGS sequence"/>
</dbReference>
<dbReference type="GO" id="GO:0042910">
    <property type="term" value="F:xenobiotic transmembrane transporter activity"/>
    <property type="evidence" value="ECO:0007669"/>
    <property type="project" value="InterPro"/>
</dbReference>
<dbReference type="GO" id="GO:0006811">
    <property type="term" value="P:monoatomic ion transport"/>
    <property type="evidence" value="ECO:0007669"/>
    <property type="project" value="UniProtKB-KW"/>
</dbReference>
<feature type="transmembrane region" description="Helical" evidence="10">
    <location>
        <begin position="392"/>
        <end position="413"/>
    </location>
</feature>
<feature type="transmembrane region" description="Helical" evidence="10">
    <location>
        <begin position="241"/>
        <end position="266"/>
    </location>
</feature>
<proteinExistence type="predicted"/>
<feature type="transmembrane region" description="Helical" evidence="10">
    <location>
        <begin position="21"/>
        <end position="42"/>
    </location>
</feature>
<feature type="transmembrane region" description="Helical" evidence="10">
    <location>
        <begin position="200"/>
        <end position="220"/>
    </location>
</feature>
<evidence type="ECO:0000256" key="7">
    <source>
        <dbReference type="ARBA" id="ARBA00023065"/>
    </source>
</evidence>
<dbReference type="OrthoDB" id="9811110at2"/>
<evidence type="ECO:0000256" key="1">
    <source>
        <dbReference type="ARBA" id="ARBA00004651"/>
    </source>
</evidence>
<dbReference type="GO" id="GO:0015297">
    <property type="term" value="F:antiporter activity"/>
    <property type="evidence" value="ECO:0007669"/>
    <property type="project" value="UniProtKB-KW"/>
</dbReference>
<evidence type="ECO:0000256" key="10">
    <source>
        <dbReference type="SAM" id="Phobius"/>
    </source>
</evidence>
<name>A0A2V4A1N3_9BACT</name>
<feature type="transmembrane region" description="Helical" evidence="10">
    <location>
        <begin position="360"/>
        <end position="380"/>
    </location>
</feature>
<evidence type="ECO:0000313" key="12">
    <source>
        <dbReference type="Proteomes" id="UP000248079"/>
    </source>
</evidence>
<evidence type="ECO:0000256" key="8">
    <source>
        <dbReference type="ARBA" id="ARBA00023136"/>
    </source>
</evidence>
<keyword evidence="5 10" id="KW-0812">Transmembrane</keyword>
<feature type="transmembrane region" description="Helical" evidence="10">
    <location>
        <begin position="140"/>
        <end position="163"/>
    </location>
</feature>
<dbReference type="PIRSF" id="PIRSF006603">
    <property type="entry name" value="DinF"/>
    <property type="match status" value="1"/>
</dbReference>
<dbReference type="AlphaFoldDB" id="A0A2V4A1N3"/>
<evidence type="ECO:0000256" key="2">
    <source>
        <dbReference type="ARBA" id="ARBA00022448"/>
    </source>
</evidence>
<keyword evidence="12" id="KW-1185">Reference proteome</keyword>
<dbReference type="Pfam" id="PF01554">
    <property type="entry name" value="MatE"/>
    <property type="match status" value="2"/>
</dbReference>
<dbReference type="RefSeq" id="WP_110358803.1">
    <property type="nucleotide sequence ID" value="NZ_QFLI01000001.1"/>
</dbReference>
<dbReference type="CDD" id="cd13140">
    <property type="entry name" value="MATE_like_1"/>
    <property type="match status" value="1"/>
</dbReference>
<dbReference type="PANTHER" id="PTHR43298">
    <property type="entry name" value="MULTIDRUG RESISTANCE PROTEIN NORM-RELATED"/>
    <property type="match status" value="1"/>
</dbReference>
<keyword evidence="8 10" id="KW-0472">Membrane</keyword>
<accession>A0A2V4A1N3</accession>
<evidence type="ECO:0000256" key="6">
    <source>
        <dbReference type="ARBA" id="ARBA00022989"/>
    </source>
</evidence>
<keyword evidence="4" id="KW-1003">Cell membrane</keyword>
<dbReference type="EMBL" id="QFLI01000001">
    <property type="protein sequence ID" value="PXY02642.1"/>
    <property type="molecule type" value="Genomic_DNA"/>
</dbReference>
<dbReference type="PANTHER" id="PTHR43298:SF2">
    <property type="entry name" value="FMN_FAD EXPORTER YEEO-RELATED"/>
    <property type="match status" value="1"/>
</dbReference>
<sequence length="450" mass="49424">MIRFLARFFKREQQYSAVGKDLLKLAIPIIGSYLLHTAYNLTDMIWVGSLGSNAVAAVGSAGFFLHLGWAMASIVTVGANIKISHSVGAKDEEGAGRFATSALWGIGLIATVFSAIFWGFPEKFINFFQMQDPEVNEMATSYLVISTFGVILSYANLLFISMFNAHSETKVSFKSSLIGTAANIVLDPILIFGLSLGVDGAAYATIIGRLLSLLYFLYIYKKTANINFRGILPCLDKFKTIFAVGTPAAVQRISFSIIYIFLARIIADWGPNAIAVQKIGVQIESITFMIVGGFMQAVTIMVGQNYGAKNLTEVPNIYRAGWRMSFIVGSVTTVLFLLIPKTLFSIFVPEEESILMGKEYLMILAVSQLFMCLEMINAGVFNGLGKTKISAVVSVIFTSLRLPGAYFLGFYTFLSLNGVWWSITGSSILKGIVMYMLLRAYMKKDTFGKI</sequence>
<keyword evidence="6 10" id="KW-1133">Transmembrane helix</keyword>
<feature type="transmembrane region" description="Helical" evidence="10">
    <location>
        <begin position="419"/>
        <end position="438"/>
    </location>
</feature>
<organism evidence="11 12">
    <name type="scientific">Marinifilum breve</name>
    <dbReference type="NCBI Taxonomy" id="2184082"/>
    <lineage>
        <taxon>Bacteria</taxon>
        <taxon>Pseudomonadati</taxon>
        <taxon>Bacteroidota</taxon>
        <taxon>Bacteroidia</taxon>
        <taxon>Marinilabiliales</taxon>
        <taxon>Marinifilaceae</taxon>
    </lineage>
</organism>
<feature type="transmembrane region" description="Helical" evidence="10">
    <location>
        <begin position="286"/>
        <end position="308"/>
    </location>
</feature>
<comment type="caution">
    <text evidence="11">The sequence shown here is derived from an EMBL/GenBank/DDBJ whole genome shotgun (WGS) entry which is preliminary data.</text>
</comment>
<feature type="transmembrane region" description="Helical" evidence="10">
    <location>
        <begin position="54"/>
        <end position="77"/>
    </location>
</feature>
<comment type="subcellular location">
    <subcellularLocation>
        <location evidence="1">Cell membrane</location>
        <topology evidence="1">Multi-pass membrane protein</topology>
    </subcellularLocation>
</comment>
<evidence type="ECO:0000256" key="3">
    <source>
        <dbReference type="ARBA" id="ARBA00022449"/>
    </source>
</evidence>
<feature type="transmembrane region" description="Helical" evidence="10">
    <location>
        <begin position="98"/>
        <end position="120"/>
    </location>
</feature>
<dbReference type="InterPro" id="IPR050222">
    <property type="entry name" value="MATE_MdtK"/>
</dbReference>
<dbReference type="InterPro" id="IPR002528">
    <property type="entry name" value="MATE_fam"/>
</dbReference>
<evidence type="ECO:0000256" key="5">
    <source>
        <dbReference type="ARBA" id="ARBA00022692"/>
    </source>
</evidence>
<dbReference type="GO" id="GO:0005886">
    <property type="term" value="C:plasma membrane"/>
    <property type="evidence" value="ECO:0007669"/>
    <property type="project" value="UniProtKB-SubCell"/>
</dbReference>
<protein>
    <recommendedName>
        <fullName evidence="9">Multidrug-efflux transporter</fullName>
    </recommendedName>
</protein>
<keyword evidence="3" id="KW-0050">Antiport</keyword>
<feature type="transmembrane region" description="Helical" evidence="10">
    <location>
        <begin position="320"/>
        <end position="340"/>
    </location>
</feature>
<reference evidence="11 12" key="1">
    <citation type="submission" date="2018-05" db="EMBL/GenBank/DDBJ databases">
        <title>Marinifilum breve JC075T sp. nov., a marine bacterium isolated from Yongle Blue Hole in the South China Sea.</title>
        <authorList>
            <person name="Fu T."/>
        </authorList>
    </citation>
    <scope>NUCLEOTIDE SEQUENCE [LARGE SCALE GENOMIC DNA]</scope>
    <source>
        <strain evidence="11 12">JC075</strain>
    </source>
</reference>
<evidence type="ECO:0000313" key="11">
    <source>
        <dbReference type="EMBL" id="PXY02642.1"/>
    </source>
</evidence>
<keyword evidence="2" id="KW-0813">Transport</keyword>
<dbReference type="NCBIfam" id="TIGR00797">
    <property type="entry name" value="matE"/>
    <property type="match status" value="1"/>
</dbReference>
<dbReference type="InterPro" id="IPR048279">
    <property type="entry name" value="MdtK-like"/>
</dbReference>
<feature type="transmembrane region" description="Helical" evidence="10">
    <location>
        <begin position="175"/>
        <end position="194"/>
    </location>
</feature>
<gene>
    <name evidence="11" type="ORF">DF185_00675</name>
</gene>
<keyword evidence="7" id="KW-0406">Ion transport</keyword>